<evidence type="ECO:0000256" key="1">
    <source>
        <dbReference type="ARBA" id="ARBA00004282"/>
    </source>
</evidence>
<protein>
    <submittedName>
        <fullName evidence="7">Armadillo/beta-catenin-like repeat protein</fullName>
    </submittedName>
</protein>
<dbReference type="Pfam" id="PF00514">
    <property type="entry name" value="Arm"/>
    <property type="match status" value="1"/>
</dbReference>
<evidence type="ECO:0000313" key="8">
    <source>
        <dbReference type="Proteomes" id="UP000252519"/>
    </source>
</evidence>
<keyword evidence="8" id="KW-1185">Reference proteome</keyword>
<dbReference type="SUPFAM" id="SSF48371">
    <property type="entry name" value="ARM repeat"/>
    <property type="match status" value="1"/>
</dbReference>
<dbReference type="GO" id="GO:0098609">
    <property type="term" value="P:cell-cell adhesion"/>
    <property type="evidence" value="ECO:0007669"/>
    <property type="project" value="InterPro"/>
</dbReference>
<accession>A0A368GPD2</accession>
<proteinExistence type="inferred from homology"/>
<dbReference type="GO" id="GO:0005737">
    <property type="term" value="C:cytoplasm"/>
    <property type="evidence" value="ECO:0007669"/>
    <property type="project" value="TreeGrafter"/>
</dbReference>
<dbReference type="GO" id="GO:0005912">
    <property type="term" value="C:adherens junction"/>
    <property type="evidence" value="ECO:0007669"/>
    <property type="project" value="TreeGrafter"/>
</dbReference>
<dbReference type="GO" id="GO:0005886">
    <property type="term" value="C:plasma membrane"/>
    <property type="evidence" value="ECO:0007669"/>
    <property type="project" value="TreeGrafter"/>
</dbReference>
<dbReference type="OrthoDB" id="3245100at2759"/>
<dbReference type="PROSITE" id="PS50176">
    <property type="entry name" value="ARM_REPEAT"/>
    <property type="match status" value="1"/>
</dbReference>
<keyword evidence="5" id="KW-0965">Cell junction</keyword>
<dbReference type="InterPro" id="IPR016024">
    <property type="entry name" value="ARM-type_fold"/>
</dbReference>
<reference evidence="7 8" key="1">
    <citation type="submission" date="2014-10" db="EMBL/GenBank/DDBJ databases">
        <title>Draft genome of the hookworm Ancylostoma caninum.</title>
        <authorList>
            <person name="Mitreva M."/>
        </authorList>
    </citation>
    <scope>NUCLEOTIDE SEQUENCE [LARGE SCALE GENOMIC DNA]</scope>
    <source>
        <strain evidence="7 8">Baltimore</strain>
    </source>
</reference>
<evidence type="ECO:0000256" key="4">
    <source>
        <dbReference type="ARBA" id="ARBA00022889"/>
    </source>
</evidence>
<dbReference type="InterPro" id="IPR011989">
    <property type="entry name" value="ARM-like"/>
</dbReference>
<name>A0A368GPD2_ANCCA</name>
<organism evidence="7 8">
    <name type="scientific">Ancylostoma caninum</name>
    <name type="common">Dog hookworm</name>
    <dbReference type="NCBI Taxonomy" id="29170"/>
    <lineage>
        <taxon>Eukaryota</taxon>
        <taxon>Metazoa</taxon>
        <taxon>Ecdysozoa</taxon>
        <taxon>Nematoda</taxon>
        <taxon>Chromadorea</taxon>
        <taxon>Rhabditida</taxon>
        <taxon>Rhabditina</taxon>
        <taxon>Rhabditomorpha</taxon>
        <taxon>Strongyloidea</taxon>
        <taxon>Ancylostomatidae</taxon>
        <taxon>Ancylostomatinae</taxon>
        <taxon>Ancylostoma</taxon>
    </lineage>
</organism>
<evidence type="ECO:0000256" key="2">
    <source>
        <dbReference type="ARBA" id="ARBA00005462"/>
    </source>
</evidence>
<dbReference type="EMBL" id="JOJR01000084">
    <property type="protein sequence ID" value="RCN46232.1"/>
    <property type="molecule type" value="Genomic_DNA"/>
</dbReference>
<keyword evidence="4" id="KW-0130">Cell adhesion</keyword>
<dbReference type="STRING" id="29170.A0A368GPD2"/>
<comment type="subcellular location">
    <subcellularLocation>
        <location evidence="1">Cell junction</location>
    </subcellularLocation>
</comment>
<dbReference type="PANTHER" id="PTHR10372:SF27">
    <property type="entry name" value="ADHERENS JUNCTION PROTEIN P120"/>
    <property type="match status" value="1"/>
</dbReference>
<dbReference type="Gene3D" id="1.25.10.10">
    <property type="entry name" value="Leucine-rich Repeat Variant"/>
    <property type="match status" value="1"/>
</dbReference>
<dbReference type="PANTHER" id="PTHR10372">
    <property type="entry name" value="PLAKOPHILLIN-RELATED"/>
    <property type="match status" value="1"/>
</dbReference>
<sequence>MHQLLTNSRVFQAVKCILDGLGPAVLWQPYVVKLYLKLLQEASNLDTLEASAGAIQNLAACQFTPSAEVRAAVRVEKGLPVLVELIRLKEDYVVCAVATALRNLSLDPRNRELIGQLEVLFEAKT</sequence>
<dbReference type="AlphaFoldDB" id="A0A368GPD2"/>
<dbReference type="InterPro" id="IPR000225">
    <property type="entry name" value="Armadillo"/>
</dbReference>
<evidence type="ECO:0000256" key="5">
    <source>
        <dbReference type="ARBA" id="ARBA00022949"/>
    </source>
</evidence>
<comment type="similarity">
    <text evidence="2">Belongs to the beta-catenin family.</text>
</comment>
<dbReference type="InterPro" id="IPR028435">
    <property type="entry name" value="Plakophilin/d_Catenin"/>
</dbReference>
<evidence type="ECO:0000313" key="7">
    <source>
        <dbReference type="EMBL" id="RCN46232.1"/>
    </source>
</evidence>
<evidence type="ECO:0000256" key="3">
    <source>
        <dbReference type="ARBA" id="ARBA00022737"/>
    </source>
</evidence>
<feature type="repeat" description="ARM" evidence="6">
    <location>
        <begin position="77"/>
        <end position="114"/>
    </location>
</feature>
<evidence type="ECO:0000256" key="6">
    <source>
        <dbReference type="PROSITE-ProRule" id="PRU00259"/>
    </source>
</evidence>
<keyword evidence="3" id="KW-0677">Repeat</keyword>
<dbReference type="Proteomes" id="UP000252519">
    <property type="component" value="Unassembled WGS sequence"/>
</dbReference>
<gene>
    <name evidence="7" type="ORF">ANCCAN_07778</name>
</gene>
<dbReference type="SMART" id="SM00185">
    <property type="entry name" value="ARM"/>
    <property type="match status" value="2"/>
</dbReference>
<comment type="caution">
    <text evidence="7">The sequence shown here is derived from an EMBL/GenBank/DDBJ whole genome shotgun (WGS) entry which is preliminary data.</text>
</comment>
<dbReference type="GO" id="GO:0005634">
    <property type="term" value="C:nucleus"/>
    <property type="evidence" value="ECO:0007669"/>
    <property type="project" value="TreeGrafter"/>
</dbReference>